<evidence type="ECO:0000259" key="5">
    <source>
        <dbReference type="Pfam" id="PF02709"/>
    </source>
</evidence>
<keyword evidence="3" id="KW-0328">Glycosyltransferase</keyword>
<gene>
    <name evidence="6" type="ORF">G9U51_01780</name>
</gene>
<evidence type="ECO:0000256" key="3">
    <source>
        <dbReference type="ARBA" id="ARBA00022676"/>
    </source>
</evidence>
<keyword evidence="4" id="KW-0808">Transferase</keyword>
<dbReference type="PANTHER" id="PTHR43179:SF12">
    <property type="entry name" value="GALACTOFURANOSYLTRANSFERASE GLFT2"/>
    <property type="match status" value="1"/>
</dbReference>
<dbReference type="InterPro" id="IPR029044">
    <property type="entry name" value="Nucleotide-diphossugar_trans"/>
</dbReference>
<organism evidence="6 7">
    <name type="scientific">Metallococcus carri</name>
    <dbReference type="NCBI Taxonomy" id="1656884"/>
    <lineage>
        <taxon>Bacteria</taxon>
        <taxon>Bacillati</taxon>
        <taxon>Actinomycetota</taxon>
        <taxon>Actinomycetes</taxon>
        <taxon>Micrococcales</taxon>
        <taxon>Dermacoccaceae</taxon>
        <taxon>Metallococcus</taxon>
    </lineage>
</organism>
<proteinExistence type="inferred from homology"/>
<comment type="pathway">
    <text evidence="1">Cell wall biogenesis; cell wall polysaccharide biosynthesis.</text>
</comment>
<dbReference type="Proteomes" id="UP000744769">
    <property type="component" value="Unassembled WGS sequence"/>
</dbReference>
<protein>
    <submittedName>
        <fullName evidence="6">Glycosyltransferase family 2 protein</fullName>
    </submittedName>
</protein>
<comment type="similarity">
    <text evidence="2">Belongs to the glycosyltransferase 2 family.</text>
</comment>
<evidence type="ECO:0000313" key="7">
    <source>
        <dbReference type="Proteomes" id="UP000744769"/>
    </source>
</evidence>
<comment type="caution">
    <text evidence="6">The sequence shown here is derived from an EMBL/GenBank/DDBJ whole genome shotgun (WGS) entry which is preliminary data.</text>
</comment>
<evidence type="ECO:0000256" key="4">
    <source>
        <dbReference type="ARBA" id="ARBA00022679"/>
    </source>
</evidence>
<dbReference type="Gene3D" id="3.90.550.10">
    <property type="entry name" value="Spore Coat Polysaccharide Biosynthesis Protein SpsA, Chain A"/>
    <property type="match status" value="1"/>
</dbReference>
<evidence type="ECO:0000256" key="2">
    <source>
        <dbReference type="ARBA" id="ARBA00006739"/>
    </source>
</evidence>
<name>A0A967E8T3_9MICO</name>
<dbReference type="InterPro" id="IPR027791">
    <property type="entry name" value="Galactosyl_T_C"/>
</dbReference>
<dbReference type="GO" id="GO:0016757">
    <property type="term" value="F:glycosyltransferase activity"/>
    <property type="evidence" value="ECO:0007669"/>
    <property type="project" value="UniProtKB-KW"/>
</dbReference>
<dbReference type="RefSeq" id="WP_166192627.1">
    <property type="nucleotide sequence ID" value="NZ_JAAOIV010000001.1"/>
</dbReference>
<dbReference type="EMBL" id="JAAOIV010000001">
    <property type="protein sequence ID" value="NHN54510.1"/>
    <property type="molecule type" value="Genomic_DNA"/>
</dbReference>
<reference evidence="6" key="1">
    <citation type="submission" date="2020-03" db="EMBL/GenBank/DDBJ databases">
        <title>Draft sequencing of Calidifontibacter sp. DB0510.</title>
        <authorList>
            <person name="Kim D.-U."/>
        </authorList>
    </citation>
    <scope>NUCLEOTIDE SEQUENCE</scope>
    <source>
        <strain evidence="6">DB0510</strain>
    </source>
</reference>
<evidence type="ECO:0000256" key="1">
    <source>
        <dbReference type="ARBA" id="ARBA00004776"/>
    </source>
</evidence>
<dbReference type="Pfam" id="PF02709">
    <property type="entry name" value="Glyco_transf_7C"/>
    <property type="match status" value="1"/>
</dbReference>
<dbReference type="PANTHER" id="PTHR43179">
    <property type="entry name" value="RHAMNOSYLTRANSFERASE WBBL"/>
    <property type="match status" value="1"/>
</dbReference>
<keyword evidence="7" id="KW-1185">Reference proteome</keyword>
<dbReference type="AlphaFoldDB" id="A0A967E8T3"/>
<sequence length="285" mass="30106">MSLAVVTIVRGRPDHLRRQEAVLAALRPAGPRIVVAMGDPAVRSLVAPDTIVVEHPAPGADLPLAAARNVGVATAASLGADAVLLLDVDCLPGGSTLPSYAAALQANPMTIACGPVTYLPPIQLPFEADAVLELCGRHRSPHPVRPDPAPGETLRVPAAGRAPANAAELGEHALLWSLSTACSLATWERIGGFDESYIGYGVEDTDFACRATTFGVDLVWVGGADAYHQHHPVSTPPVQHVRSIVRNGQIFADRWGWWPATGWLTEFERAGLVAPDGVGWRLCAR</sequence>
<evidence type="ECO:0000313" key="6">
    <source>
        <dbReference type="EMBL" id="NHN54510.1"/>
    </source>
</evidence>
<dbReference type="SUPFAM" id="SSF53448">
    <property type="entry name" value="Nucleotide-diphospho-sugar transferases"/>
    <property type="match status" value="1"/>
</dbReference>
<feature type="domain" description="Galactosyltransferase C-terminal" evidence="5">
    <location>
        <begin position="180"/>
        <end position="228"/>
    </location>
</feature>
<accession>A0A967E8T3</accession>